<protein>
    <recommendedName>
        <fullName evidence="6">Methylosome protein 50</fullName>
    </recommendedName>
</protein>
<evidence type="ECO:0000256" key="1">
    <source>
        <dbReference type="ARBA" id="ARBA00004496"/>
    </source>
</evidence>
<dbReference type="PROSITE" id="PS50082">
    <property type="entry name" value="WD_REPEATS_2"/>
    <property type="match status" value="2"/>
</dbReference>
<feature type="repeat" description="WD" evidence="3">
    <location>
        <begin position="126"/>
        <end position="160"/>
    </location>
</feature>
<feature type="repeat" description="WD" evidence="3">
    <location>
        <begin position="170"/>
        <end position="212"/>
    </location>
</feature>
<organism evidence="4 5">
    <name type="scientific">Leptosia nina</name>
    <dbReference type="NCBI Taxonomy" id="320188"/>
    <lineage>
        <taxon>Eukaryota</taxon>
        <taxon>Metazoa</taxon>
        <taxon>Ecdysozoa</taxon>
        <taxon>Arthropoda</taxon>
        <taxon>Hexapoda</taxon>
        <taxon>Insecta</taxon>
        <taxon>Pterygota</taxon>
        <taxon>Neoptera</taxon>
        <taxon>Endopterygota</taxon>
        <taxon>Lepidoptera</taxon>
        <taxon>Glossata</taxon>
        <taxon>Ditrysia</taxon>
        <taxon>Papilionoidea</taxon>
        <taxon>Pieridae</taxon>
        <taxon>Pierinae</taxon>
        <taxon>Leptosia</taxon>
    </lineage>
</organism>
<keyword evidence="3" id="KW-0853">WD repeat</keyword>
<reference evidence="4 5" key="1">
    <citation type="submission" date="2023-11" db="EMBL/GenBank/DDBJ databases">
        <authorList>
            <person name="Okamura Y."/>
        </authorList>
    </citation>
    <scope>NUCLEOTIDE SEQUENCE [LARGE SCALE GENOMIC DNA]</scope>
</reference>
<dbReference type="SMART" id="SM00320">
    <property type="entry name" value="WD40"/>
    <property type="match status" value="6"/>
</dbReference>
<dbReference type="InterPro" id="IPR036322">
    <property type="entry name" value="WD40_repeat_dom_sf"/>
</dbReference>
<dbReference type="InterPro" id="IPR015943">
    <property type="entry name" value="WD40/YVTN_repeat-like_dom_sf"/>
</dbReference>
<dbReference type="Gene3D" id="2.130.10.10">
    <property type="entry name" value="YVTN repeat-like/Quinoprotein amine dehydrogenase"/>
    <property type="match status" value="1"/>
</dbReference>
<comment type="subcellular location">
    <subcellularLocation>
        <location evidence="1">Cytoplasm</location>
    </subcellularLocation>
</comment>
<dbReference type="Proteomes" id="UP001497472">
    <property type="component" value="Unassembled WGS sequence"/>
</dbReference>
<evidence type="ECO:0008006" key="6">
    <source>
        <dbReference type="Google" id="ProtNLM"/>
    </source>
</evidence>
<evidence type="ECO:0000313" key="4">
    <source>
        <dbReference type="EMBL" id="CAK1552119.1"/>
    </source>
</evidence>
<accession>A0AAV1JUH4</accession>
<dbReference type="SUPFAM" id="SSF50978">
    <property type="entry name" value="WD40 repeat-like"/>
    <property type="match status" value="1"/>
</dbReference>
<dbReference type="InterPro" id="IPR052139">
    <property type="entry name" value="Methylosome_Comp_WDR77"/>
</dbReference>
<evidence type="ECO:0000313" key="5">
    <source>
        <dbReference type="Proteomes" id="UP001497472"/>
    </source>
</evidence>
<dbReference type="EMBL" id="CAVLEF010000132">
    <property type="protein sequence ID" value="CAK1552119.1"/>
    <property type="molecule type" value="Genomic_DNA"/>
</dbReference>
<dbReference type="AlphaFoldDB" id="A0AAV1JUH4"/>
<sequence>MSNAEISNKFIPPHLNAEIYRTETSGTYTHSYLDFIDVHKDGSILVGCSELTGRYWNGGACIFDETTESFFRKTNVKCDINLTSSTADGCFTGDCNKVILCEDTGTISIWSKSDDAWKVWKEELSVAEHDGPALAIECLDLDRLYVTAGGDGNVKVWDLQENMICLRNYFGAHSMQINSIGVKPMSQSHFVTGSTDTYISLWDEHTSKPVYDVIENDCGIRCLQWIEENKIIFGDEAGVLGLIDLRNSDNVVKLHEFPASVHQISYNPESKKLAVCCDNKIVTVFNMSDEAKHIYDSKVHSKFVRGLAWSKTDGNILHSVGWDGEVKKHTVR</sequence>
<evidence type="ECO:0000256" key="2">
    <source>
        <dbReference type="ARBA" id="ARBA00022490"/>
    </source>
</evidence>
<comment type="caution">
    <text evidence="4">The sequence shown here is derived from an EMBL/GenBank/DDBJ whole genome shotgun (WGS) entry which is preliminary data.</text>
</comment>
<dbReference type="PANTHER" id="PTHR46853">
    <property type="entry name" value="METHYLOSOME PROTEIN 50"/>
    <property type="match status" value="1"/>
</dbReference>
<evidence type="ECO:0000256" key="3">
    <source>
        <dbReference type="PROSITE-ProRule" id="PRU00221"/>
    </source>
</evidence>
<name>A0AAV1JUH4_9NEOP</name>
<keyword evidence="2" id="KW-0963">Cytoplasm</keyword>
<dbReference type="PANTHER" id="PTHR46853:SF1">
    <property type="entry name" value="METHYLOSOME PROTEIN 50"/>
    <property type="match status" value="1"/>
</dbReference>
<proteinExistence type="predicted"/>
<dbReference type="GO" id="GO:0034709">
    <property type="term" value="C:methylosome"/>
    <property type="evidence" value="ECO:0007669"/>
    <property type="project" value="TreeGrafter"/>
</dbReference>
<keyword evidence="5" id="KW-1185">Reference proteome</keyword>
<dbReference type="GO" id="GO:0007309">
    <property type="term" value="P:oocyte axis specification"/>
    <property type="evidence" value="ECO:0007669"/>
    <property type="project" value="TreeGrafter"/>
</dbReference>
<dbReference type="InterPro" id="IPR001680">
    <property type="entry name" value="WD40_rpt"/>
</dbReference>
<dbReference type="Pfam" id="PF00400">
    <property type="entry name" value="WD40"/>
    <property type="match status" value="2"/>
</dbReference>
<gene>
    <name evidence="4" type="ORF">LNINA_LOCUS11188</name>
</gene>